<reference evidence="2 3" key="1">
    <citation type="journal article" date="2015" name="Proc. Natl. Acad. Sci. U.S.A.">
        <title>Evolutionary and phenotypic analysis of live virus isolates suggests arthropod origin of a pathogenic RNA virus family.</title>
        <authorList>
            <person name="Marklewitz M."/>
            <person name="Zirkel F."/>
            <person name="Kurth A."/>
            <person name="Drosten C."/>
            <person name="Junglen S."/>
        </authorList>
    </citation>
    <scope>NUCLEOTIDE SEQUENCE [LARGE SCALE GENOMIC DNA]</scope>
    <source>
        <strain evidence="2">B81-CI-2004</strain>
    </source>
</reference>
<evidence type="ECO:0000313" key="3">
    <source>
        <dbReference type="Proteomes" id="UP000164036"/>
    </source>
</evidence>
<keyword evidence="2" id="KW-0543">Viral nucleoprotein</keyword>
<keyword evidence="2" id="KW-0946">Virion</keyword>
<organism evidence="2 3">
    <name type="scientific">Jonchet virus</name>
    <dbReference type="NCBI Taxonomy" id="1664809"/>
    <lineage>
        <taxon>Viruses</taxon>
        <taxon>Riboviria</taxon>
        <taxon>Orthornavirae</taxon>
        <taxon>Negarnaviricota</taxon>
        <taxon>Polyploviricotina</taxon>
        <taxon>Bunyaviricetes</taxon>
        <taxon>Elliovirales</taxon>
        <taxon>Phasmaviridae</taxon>
        <taxon>Jonvirus</taxon>
        <taxon>Jonvirus eboris</taxon>
    </lineage>
</organism>
<dbReference type="EMBL" id="KP710243">
    <property type="protein sequence ID" value="AKN56874.1"/>
    <property type="molecule type" value="Viral_cRNA"/>
</dbReference>
<dbReference type="Proteomes" id="UP000164036">
    <property type="component" value="Genome"/>
</dbReference>
<dbReference type="KEGG" id="vg:37618976"/>
<dbReference type="GeneID" id="37618976"/>
<accession>A0A0H4BB30</accession>
<protein>
    <submittedName>
        <fullName evidence="2">Nucleocapsid</fullName>
    </submittedName>
</protein>
<keyword evidence="3" id="KW-1185">Reference proteome</keyword>
<gene>
    <name evidence="2" type="primary">N</name>
</gene>
<dbReference type="GO" id="GO:0019013">
    <property type="term" value="C:viral nucleocapsid"/>
    <property type="evidence" value="ECO:0007669"/>
    <property type="project" value="UniProtKB-KW"/>
</dbReference>
<evidence type="ECO:0000313" key="2">
    <source>
        <dbReference type="EMBL" id="AKN56874.1"/>
    </source>
</evidence>
<sequence length="378" mass="41868">MHTKQSMTQELNLNDVREMEIPLTLDFPNALSRQDIGKAKSLEECLAQFRSLLPPLDENGISLIKVDQILSFRNIERFIETPGFGFKLIFNINTKPIVEKIKSTQSTSFLKFKDSTQAMKVLMIKGTTRLTQAQQEENFTIGDLQKVSAIYTNSIVDAFYKDRSVLAMLPQARSRFSDSCVEALSAYMFDEQSTSGVREKVPEVVKAMNFGCLRKPHQCSTSRHYSAELSVAMGIYGMLTSPNPSAETMRIGKETLKKIVGQAPASAARARDMLGIMIENSGAGTAMVDQLIEEASMMINKLSIPKGMGIASTPKSTYTVSAPGPSKVADQAKKELAEIQRQIDFKKTFLAGLEKQDEEAKKGEQSKKGVHDPSKLDF</sequence>
<name>A0A0H4BB30_9VIRU</name>
<dbReference type="RefSeq" id="YP_009507848.1">
    <property type="nucleotide sequence ID" value="NC_038707.1"/>
</dbReference>
<evidence type="ECO:0000256" key="1">
    <source>
        <dbReference type="SAM" id="MobiDB-lite"/>
    </source>
</evidence>
<proteinExistence type="predicted"/>
<feature type="region of interest" description="Disordered" evidence="1">
    <location>
        <begin position="356"/>
        <end position="378"/>
    </location>
</feature>